<dbReference type="Proteomes" id="UP000032568">
    <property type="component" value="Chromosome pTact"/>
</dbReference>
<reference evidence="1 2" key="2">
    <citation type="journal article" date="2022" name="Mar. Drugs">
        <title>Bioassay-Guided Fractionation Leads to the Detection of Cholic Acid Generated by the Rare Thalassomonas sp.</title>
        <authorList>
            <person name="Pheiffer F."/>
            <person name="Schneider Y.K."/>
            <person name="Hansen E.H."/>
            <person name="Andersen J.H."/>
            <person name="Isaksson J."/>
            <person name="Busche T."/>
            <person name="R C."/>
            <person name="Kalinowski J."/>
            <person name="Zyl L.V."/>
            <person name="Trindade M."/>
        </authorList>
    </citation>
    <scope>NUCLEOTIDE SEQUENCE [LARGE SCALE GENOMIC DNA]</scope>
    <source>
        <strain evidence="1 2">A5K-106</strain>
    </source>
</reference>
<accession>A0AAE9YXC7</accession>
<gene>
    <name evidence="1" type="ORF">SG35_030025</name>
</gene>
<name>A0AAE9YXC7_9GAMM</name>
<dbReference type="EMBL" id="CP059736">
    <property type="protein sequence ID" value="WDE02643.1"/>
    <property type="molecule type" value="Genomic_DNA"/>
</dbReference>
<evidence type="ECO:0000313" key="1">
    <source>
        <dbReference type="EMBL" id="WDE02643.1"/>
    </source>
</evidence>
<proteinExistence type="predicted"/>
<keyword evidence="2" id="KW-1185">Reference proteome</keyword>
<reference evidence="1 2" key="1">
    <citation type="journal article" date="2015" name="Genome Announc.">
        <title>Draft Genome Sequences of Marine Isolates of Thalassomonas viridans and Thalassomonas actiniarum.</title>
        <authorList>
            <person name="Olonade I."/>
            <person name="van Zyl L.J."/>
            <person name="Trindade M."/>
        </authorList>
    </citation>
    <scope>NUCLEOTIDE SEQUENCE [LARGE SCALE GENOMIC DNA]</scope>
    <source>
        <strain evidence="1 2">A5K-106</strain>
    </source>
</reference>
<sequence>MREKRRILANTDIAEIVLGAPRGHQHLRATIKLHTGEELILQEATVANLVRAYVGIKTHPQKKGCRLVGRELSEGAKKKEFAAWQLLEKEDGTGN</sequence>
<organism evidence="1 2">
    <name type="scientific">Thalassomonas actiniarum</name>
    <dbReference type="NCBI Taxonomy" id="485447"/>
    <lineage>
        <taxon>Bacteria</taxon>
        <taxon>Pseudomonadati</taxon>
        <taxon>Pseudomonadota</taxon>
        <taxon>Gammaproteobacteria</taxon>
        <taxon>Alteromonadales</taxon>
        <taxon>Colwelliaceae</taxon>
        <taxon>Thalassomonas</taxon>
    </lineage>
</organism>
<dbReference type="AlphaFoldDB" id="A0AAE9YXC7"/>
<evidence type="ECO:0000313" key="2">
    <source>
        <dbReference type="Proteomes" id="UP000032568"/>
    </source>
</evidence>
<dbReference type="RefSeq" id="WP_044835621.1">
    <property type="nucleotide sequence ID" value="NZ_CP059736.1"/>
</dbReference>
<protein>
    <submittedName>
        <fullName evidence="1">Uncharacterized protein</fullName>
    </submittedName>
</protein>
<dbReference type="KEGG" id="tact:SG35_030025"/>